<protein>
    <submittedName>
        <fullName evidence="2">Ribosomal-protein-alanine acetyltransferase</fullName>
    </submittedName>
</protein>
<evidence type="ECO:0000313" key="3">
    <source>
        <dbReference type="Proteomes" id="UP000074356"/>
    </source>
</evidence>
<dbReference type="Proteomes" id="UP000074356">
    <property type="component" value="Unassembled WGS sequence"/>
</dbReference>
<name>A0A0Z8JWP6_STRSU</name>
<organism evidence="2 3">
    <name type="scientific">Streptococcus suis</name>
    <dbReference type="NCBI Taxonomy" id="1307"/>
    <lineage>
        <taxon>Bacteria</taxon>
        <taxon>Bacillati</taxon>
        <taxon>Bacillota</taxon>
        <taxon>Bacilli</taxon>
        <taxon>Lactobacillales</taxon>
        <taxon>Streptococcaceae</taxon>
        <taxon>Streptococcus</taxon>
    </lineage>
</organism>
<dbReference type="AlphaFoldDB" id="A0A0Z8JWP6"/>
<dbReference type="GO" id="GO:0016747">
    <property type="term" value="F:acyltransferase activity, transferring groups other than amino-acyl groups"/>
    <property type="evidence" value="ECO:0007669"/>
    <property type="project" value="InterPro"/>
</dbReference>
<dbReference type="InterPro" id="IPR016181">
    <property type="entry name" value="Acyl_CoA_acyltransferase"/>
</dbReference>
<dbReference type="RefSeq" id="WP_044681506.1">
    <property type="nucleotide sequence ID" value="NZ_CEHN01000003.1"/>
</dbReference>
<dbReference type="Gene3D" id="3.40.630.30">
    <property type="match status" value="1"/>
</dbReference>
<dbReference type="EMBL" id="FIIB01000009">
    <property type="protein sequence ID" value="CYV61421.1"/>
    <property type="molecule type" value="Genomic_DNA"/>
</dbReference>
<dbReference type="Pfam" id="PF00583">
    <property type="entry name" value="Acetyltransf_1"/>
    <property type="match status" value="1"/>
</dbReference>
<reference evidence="2 3" key="1">
    <citation type="submission" date="2016-02" db="EMBL/GenBank/DDBJ databases">
        <authorList>
            <consortium name="Pathogen Informatics"/>
        </authorList>
    </citation>
    <scope>NUCLEOTIDE SEQUENCE [LARGE SCALE GENOMIC DNA]</scope>
    <source>
        <strain evidence="2 3">LSS78</strain>
    </source>
</reference>
<dbReference type="PROSITE" id="PS51186">
    <property type="entry name" value="GNAT"/>
    <property type="match status" value="1"/>
</dbReference>
<keyword evidence="2" id="KW-0808">Transferase</keyword>
<dbReference type="InterPro" id="IPR000182">
    <property type="entry name" value="GNAT_dom"/>
</dbReference>
<gene>
    <name evidence="2" type="ORF">ERS132440_01262</name>
</gene>
<proteinExistence type="predicted"/>
<sequence length="193" mass="22497">MEKIRKAGENDKKDVIDCVLDAFQKDFSGFINNVGIEKVRNFLEDILNIDCFYIIESEQELIGAMALSDINGRVAYNIKKSAQKHFGFLMGWLIYIVNFREFEINHCESNDTGFIEFVAIKQKFQGKGYAPLLIKNVMNEKKCKKYLLDVVDTNLSAIKCYSRMGFSEVKREKTKFGVLKEFNENIFMEYEMR</sequence>
<dbReference type="SUPFAM" id="SSF55729">
    <property type="entry name" value="Acyl-CoA N-acyltransferases (Nat)"/>
    <property type="match status" value="1"/>
</dbReference>
<accession>A0A0Z8JWP6</accession>
<feature type="domain" description="N-acetyltransferase" evidence="1">
    <location>
        <begin position="2"/>
        <end position="193"/>
    </location>
</feature>
<evidence type="ECO:0000259" key="1">
    <source>
        <dbReference type="PROSITE" id="PS51186"/>
    </source>
</evidence>
<evidence type="ECO:0000313" key="2">
    <source>
        <dbReference type="EMBL" id="CYV61421.1"/>
    </source>
</evidence>